<gene>
    <name evidence="1" type="ORF">BJG266_LOCUS41989</name>
    <name evidence="2" type="ORF">QVE165_LOCUS58872</name>
</gene>
<evidence type="ECO:0000313" key="1">
    <source>
        <dbReference type="EMBL" id="CAF1479634.1"/>
    </source>
</evidence>
<dbReference type="AlphaFoldDB" id="A0A815RNG1"/>
<reference evidence="1" key="1">
    <citation type="submission" date="2021-02" db="EMBL/GenBank/DDBJ databases">
        <authorList>
            <person name="Nowell W R."/>
        </authorList>
    </citation>
    <scope>NUCLEOTIDE SEQUENCE</scope>
</reference>
<evidence type="ECO:0000313" key="4">
    <source>
        <dbReference type="Proteomes" id="UP000663877"/>
    </source>
</evidence>
<keyword evidence="3" id="KW-1185">Reference proteome</keyword>
<organism evidence="1 4">
    <name type="scientific">Adineta steineri</name>
    <dbReference type="NCBI Taxonomy" id="433720"/>
    <lineage>
        <taxon>Eukaryota</taxon>
        <taxon>Metazoa</taxon>
        <taxon>Spiralia</taxon>
        <taxon>Gnathifera</taxon>
        <taxon>Rotifera</taxon>
        <taxon>Eurotatoria</taxon>
        <taxon>Bdelloidea</taxon>
        <taxon>Adinetida</taxon>
        <taxon>Adinetidae</taxon>
        <taxon>Adineta</taxon>
    </lineage>
</organism>
<dbReference type="EMBL" id="CAJNOI010002512">
    <property type="protein sequence ID" value="CAF1479634.1"/>
    <property type="molecule type" value="Genomic_DNA"/>
</dbReference>
<dbReference type="OrthoDB" id="10347113at2759"/>
<comment type="caution">
    <text evidence="1">The sequence shown here is derived from an EMBL/GenBank/DDBJ whole genome shotgun (WGS) entry which is preliminary data.</text>
</comment>
<feature type="non-terminal residue" evidence="1">
    <location>
        <position position="71"/>
    </location>
</feature>
<dbReference type="Proteomes" id="UP000663877">
    <property type="component" value="Unassembled WGS sequence"/>
</dbReference>
<protein>
    <submittedName>
        <fullName evidence="1">Uncharacterized protein</fullName>
    </submittedName>
</protein>
<dbReference type="Gene3D" id="3.40.190.10">
    <property type="entry name" value="Periplasmic binding protein-like II"/>
    <property type="match status" value="1"/>
</dbReference>
<name>A0A815RNG1_9BILA</name>
<accession>A0A815RNG1</accession>
<evidence type="ECO:0000313" key="3">
    <source>
        <dbReference type="Proteomes" id="UP000663832"/>
    </source>
</evidence>
<dbReference type="EMBL" id="CAJNOM010002835">
    <property type="protein sequence ID" value="CAF1638235.1"/>
    <property type="molecule type" value="Genomic_DNA"/>
</dbReference>
<evidence type="ECO:0000313" key="2">
    <source>
        <dbReference type="EMBL" id="CAF1638235.1"/>
    </source>
</evidence>
<dbReference type="Proteomes" id="UP000663832">
    <property type="component" value="Unassembled WGS sequence"/>
</dbReference>
<proteinExistence type="predicted"/>
<sequence>MSLYILSIVFVAIYTANFTSYLREISDGIKNYYPLNSRDEQYQSSINGLIDADFDQSTSGTPTTIGIDSLL</sequence>